<dbReference type="PANTHER" id="PTHR43156:SF2">
    <property type="entry name" value="STAGE II SPORULATION PROTEIN E"/>
    <property type="match status" value="1"/>
</dbReference>
<feature type="region of interest" description="Disordered" evidence="2">
    <location>
        <begin position="665"/>
        <end position="690"/>
    </location>
</feature>
<dbReference type="SUPFAM" id="SSF55781">
    <property type="entry name" value="GAF domain-like"/>
    <property type="match status" value="2"/>
</dbReference>
<keyword evidence="5" id="KW-1185">Reference proteome</keyword>
<dbReference type="InterPro" id="IPR036457">
    <property type="entry name" value="PPM-type-like_dom_sf"/>
</dbReference>
<evidence type="ECO:0000259" key="3">
    <source>
        <dbReference type="SMART" id="SM00331"/>
    </source>
</evidence>
<dbReference type="Pfam" id="PF13581">
    <property type="entry name" value="HATPase_c_2"/>
    <property type="match status" value="1"/>
</dbReference>
<evidence type="ECO:0000313" key="4">
    <source>
        <dbReference type="EMBL" id="GAA0523607.1"/>
    </source>
</evidence>
<dbReference type="Gene3D" id="3.30.450.40">
    <property type="match status" value="1"/>
</dbReference>
<dbReference type="InterPro" id="IPR029016">
    <property type="entry name" value="GAF-like_dom_sf"/>
</dbReference>
<dbReference type="Gene3D" id="3.60.40.10">
    <property type="entry name" value="PPM-type phosphatase domain"/>
    <property type="match status" value="1"/>
</dbReference>
<dbReference type="SMART" id="SM00331">
    <property type="entry name" value="PP2C_SIG"/>
    <property type="match status" value="1"/>
</dbReference>
<gene>
    <name evidence="4" type="ORF">GCM10010390_27510</name>
</gene>
<dbReference type="CDD" id="cd16936">
    <property type="entry name" value="HATPase_RsbW-like"/>
    <property type="match status" value="1"/>
</dbReference>
<reference evidence="4 5" key="1">
    <citation type="journal article" date="2019" name="Int. J. Syst. Evol. Microbiol.">
        <title>The Global Catalogue of Microorganisms (GCM) 10K type strain sequencing project: providing services to taxonomists for standard genome sequencing and annotation.</title>
        <authorList>
            <consortium name="The Broad Institute Genomics Platform"/>
            <consortium name="The Broad Institute Genome Sequencing Center for Infectious Disease"/>
            <person name="Wu L."/>
            <person name="Ma J."/>
        </authorList>
    </citation>
    <scope>NUCLEOTIDE SEQUENCE [LARGE SCALE GENOMIC DNA]</scope>
    <source>
        <strain evidence="4 5">JCM 5052</strain>
    </source>
</reference>
<evidence type="ECO:0000313" key="5">
    <source>
        <dbReference type="Proteomes" id="UP001501576"/>
    </source>
</evidence>
<dbReference type="InterPro" id="IPR036890">
    <property type="entry name" value="HATPase_C_sf"/>
</dbReference>
<dbReference type="InterPro" id="IPR003594">
    <property type="entry name" value="HATPase_dom"/>
</dbReference>
<evidence type="ECO:0000256" key="2">
    <source>
        <dbReference type="SAM" id="MobiDB-lite"/>
    </source>
</evidence>
<organism evidence="4 5">
    <name type="scientific">Streptomyces mordarskii</name>
    <dbReference type="NCBI Taxonomy" id="1226758"/>
    <lineage>
        <taxon>Bacteria</taxon>
        <taxon>Bacillati</taxon>
        <taxon>Actinomycetota</taxon>
        <taxon>Actinomycetes</taxon>
        <taxon>Kitasatosporales</taxon>
        <taxon>Streptomycetaceae</taxon>
        <taxon>Streptomyces</taxon>
    </lineage>
</organism>
<dbReference type="EMBL" id="BAAABZ010000015">
    <property type="protein sequence ID" value="GAA0523607.1"/>
    <property type="molecule type" value="Genomic_DNA"/>
</dbReference>
<dbReference type="Gene3D" id="3.30.565.10">
    <property type="entry name" value="Histidine kinase-like ATPase, C-terminal domain"/>
    <property type="match status" value="1"/>
</dbReference>
<dbReference type="InterPro" id="IPR001932">
    <property type="entry name" value="PPM-type_phosphatase-like_dom"/>
</dbReference>
<dbReference type="Proteomes" id="UP001501576">
    <property type="component" value="Unassembled WGS sequence"/>
</dbReference>
<dbReference type="SUPFAM" id="SSF81606">
    <property type="entry name" value="PP2C-like"/>
    <property type="match status" value="1"/>
</dbReference>
<proteinExistence type="predicted"/>
<keyword evidence="1" id="KW-0378">Hydrolase</keyword>
<dbReference type="PANTHER" id="PTHR43156">
    <property type="entry name" value="STAGE II SPORULATION PROTEIN E-RELATED"/>
    <property type="match status" value="1"/>
</dbReference>
<comment type="caution">
    <text evidence="4">The sequence shown here is derived from an EMBL/GenBank/DDBJ whole genome shotgun (WGS) entry which is preliminary data.</text>
</comment>
<dbReference type="InterPro" id="IPR052016">
    <property type="entry name" value="Bact_Sigma-Reg"/>
</dbReference>
<dbReference type="SUPFAM" id="SSF55874">
    <property type="entry name" value="ATPase domain of HSP90 chaperone/DNA topoisomerase II/histidine kinase"/>
    <property type="match status" value="1"/>
</dbReference>
<evidence type="ECO:0000256" key="1">
    <source>
        <dbReference type="ARBA" id="ARBA00022801"/>
    </source>
</evidence>
<dbReference type="Pfam" id="PF07228">
    <property type="entry name" value="SpoIIE"/>
    <property type="match status" value="1"/>
</dbReference>
<accession>A0ABN1CRM6</accession>
<protein>
    <submittedName>
        <fullName evidence="4">SpoIIE family protein phosphatase</fullName>
    </submittedName>
</protein>
<sequence>MGRRSHLTGSSSAVTSLDAEEQMFVETLQQAVGELGATMGSVMFPVDDEQSLVHAVVVGDPLSIYTVTDQYPANDDRYTPDVAYRTGRQCVRVRERSPRGLLPAMPFPYAIVATPLIAAVGRSLGVMVLIWADPVEWGEVSAMVQDRCRRLANGLSRSLERQGGVSRPKRFSSAPRFILPSFPGQDRPTESLSLSLVYQINWLATQLTEALQLQDILDAAIQRIMKPYGAWCLAVSVIDAGRSRLLGYSGCSAVLAERLTTASAGTLEEETDIGELSLVDQPLFFHDAAGGESVAAYCLLPLIIGGQNTGTLALGFDHQRNFRADERAALVRMAQLLAPSIGRVRQGEAEHRLAQEIQQGLLPPALPQHAEVDIATRYATPTFGTAVGGDWYDVLNLPDGAIGLIIGDVEGHTPRSAATMGQIRTAIRAYAAEGHRPAEVLTRTNRLLAELGIDLLATCCCVRLDPEAETAEISTAGHPTPLLRHPGHHFLELELSPGIPLGVQPDTAYSSTWFPLPEGTTLVLYTDGLFQSHSARLEDGIATLHKRLDTLGVDLSLEALADSLLEITGTKEQRDDDVALLIAQFLGTRAGRRQRVGRTFVDRHDLRAVRDVRRFLREQARLWDWEVVASDLELAVTELVTNALVHADSEVEVRLREYPDRLRVDVRDSDPRPPVPAPVLASGEADTESEHGRGLLIVEALASSWGNSPSGRGKSVWFELSKH</sequence>
<feature type="domain" description="PPM-type phosphatase" evidence="3">
    <location>
        <begin position="372"/>
        <end position="585"/>
    </location>
</feature>
<name>A0ABN1CRM6_9ACTN</name>